<name>A0A0F9E303_9ZZZZ</name>
<evidence type="ECO:0000313" key="1">
    <source>
        <dbReference type="EMBL" id="KKL68408.1"/>
    </source>
</evidence>
<sequence>MSNANSCLDSVMDSVMEPVLDFHAHKVFIMRYRMSGNHSQTFIRCVYAVNYGQAEKAFRDFMGLEPGKYFLTGYRVISERDFRTHVHADLLKNMSSNDKHSFFCDRNQRQVREIGVADDITERHCEEFGFH</sequence>
<organism evidence="1">
    <name type="scientific">marine sediment metagenome</name>
    <dbReference type="NCBI Taxonomy" id="412755"/>
    <lineage>
        <taxon>unclassified sequences</taxon>
        <taxon>metagenomes</taxon>
        <taxon>ecological metagenomes</taxon>
    </lineage>
</organism>
<comment type="caution">
    <text evidence="1">The sequence shown here is derived from an EMBL/GenBank/DDBJ whole genome shotgun (WGS) entry which is preliminary data.</text>
</comment>
<dbReference type="AlphaFoldDB" id="A0A0F9E303"/>
<reference evidence="1" key="1">
    <citation type="journal article" date="2015" name="Nature">
        <title>Complex archaea that bridge the gap between prokaryotes and eukaryotes.</title>
        <authorList>
            <person name="Spang A."/>
            <person name="Saw J.H."/>
            <person name="Jorgensen S.L."/>
            <person name="Zaremba-Niedzwiedzka K."/>
            <person name="Martijn J."/>
            <person name="Lind A.E."/>
            <person name="van Eijk R."/>
            <person name="Schleper C."/>
            <person name="Guy L."/>
            <person name="Ettema T.J."/>
        </authorList>
    </citation>
    <scope>NUCLEOTIDE SEQUENCE</scope>
</reference>
<proteinExistence type="predicted"/>
<protein>
    <submittedName>
        <fullName evidence="1">Uncharacterized protein</fullName>
    </submittedName>
</protein>
<accession>A0A0F9E303</accession>
<dbReference type="EMBL" id="LAZR01026538">
    <property type="protein sequence ID" value="KKL68408.1"/>
    <property type="molecule type" value="Genomic_DNA"/>
</dbReference>
<gene>
    <name evidence="1" type="ORF">LCGC14_2125250</name>
</gene>